<dbReference type="AlphaFoldDB" id="A0A8H7ZZ35"/>
<feature type="compositionally biased region" description="Low complexity" evidence="1">
    <location>
        <begin position="63"/>
        <end position="75"/>
    </location>
</feature>
<reference evidence="2 3" key="1">
    <citation type="journal article" name="Sci. Rep.">
        <title>Genome-scale phylogenetic analyses confirm Olpidium as the closest living zoosporic fungus to the non-flagellated, terrestrial fungi.</title>
        <authorList>
            <person name="Chang Y."/>
            <person name="Rochon D."/>
            <person name="Sekimoto S."/>
            <person name="Wang Y."/>
            <person name="Chovatia M."/>
            <person name="Sandor L."/>
            <person name="Salamov A."/>
            <person name="Grigoriev I.V."/>
            <person name="Stajich J.E."/>
            <person name="Spatafora J.W."/>
        </authorList>
    </citation>
    <scope>NUCLEOTIDE SEQUENCE [LARGE SCALE GENOMIC DNA]</scope>
    <source>
        <strain evidence="2">S191</strain>
    </source>
</reference>
<evidence type="ECO:0000256" key="1">
    <source>
        <dbReference type="SAM" id="MobiDB-lite"/>
    </source>
</evidence>
<accession>A0A8H7ZZ35</accession>
<gene>
    <name evidence="2" type="ORF">BJ554DRAFT_6150</name>
</gene>
<name>A0A8H7ZZ35_9FUNG</name>
<feature type="region of interest" description="Disordered" evidence="1">
    <location>
        <begin position="41"/>
        <end position="82"/>
    </location>
</feature>
<comment type="caution">
    <text evidence="2">The sequence shown here is derived from an EMBL/GenBank/DDBJ whole genome shotgun (WGS) entry which is preliminary data.</text>
</comment>
<organism evidence="2 3">
    <name type="scientific">Olpidium bornovanus</name>
    <dbReference type="NCBI Taxonomy" id="278681"/>
    <lineage>
        <taxon>Eukaryota</taxon>
        <taxon>Fungi</taxon>
        <taxon>Fungi incertae sedis</taxon>
        <taxon>Olpidiomycota</taxon>
        <taxon>Olpidiomycotina</taxon>
        <taxon>Olpidiomycetes</taxon>
        <taxon>Olpidiales</taxon>
        <taxon>Olpidiaceae</taxon>
        <taxon>Olpidium</taxon>
    </lineage>
</organism>
<dbReference type="EMBL" id="JAEFCI010003366">
    <property type="protein sequence ID" value="KAG5461628.1"/>
    <property type="molecule type" value="Genomic_DNA"/>
</dbReference>
<evidence type="ECO:0000313" key="3">
    <source>
        <dbReference type="Proteomes" id="UP000673691"/>
    </source>
</evidence>
<protein>
    <submittedName>
        <fullName evidence="2">Uncharacterized protein</fullName>
    </submittedName>
</protein>
<evidence type="ECO:0000313" key="2">
    <source>
        <dbReference type="EMBL" id="KAG5461628.1"/>
    </source>
</evidence>
<sequence length="82" mass="8780">MGTKVRPVRLGVGNNWAPGAETHCAHPLPLCRVPSSRHIAKGQRKLVNKRHEYSSPSFPPFSPTRGASSRGASSSPSPPARL</sequence>
<dbReference type="Proteomes" id="UP000673691">
    <property type="component" value="Unassembled WGS sequence"/>
</dbReference>
<proteinExistence type="predicted"/>
<keyword evidence="3" id="KW-1185">Reference proteome</keyword>